<dbReference type="NCBIfam" id="NF037995">
    <property type="entry name" value="TRAP_S1"/>
    <property type="match status" value="1"/>
</dbReference>
<dbReference type="Pfam" id="PF03480">
    <property type="entry name" value="DctP"/>
    <property type="match status" value="1"/>
</dbReference>
<evidence type="ECO:0000256" key="2">
    <source>
        <dbReference type="PIRSR" id="PIRSR039026-1"/>
    </source>
</evidence>
<dbReference type="PANTHER" id="PTHR33376">
    <property type="match status" value="1"/>
</dbReference>
<feature type="binding site" evidence="2">
    <location>
        <position position="176"/>
    </location>
    <ligand>
        <name>substrate</name>
    </ligand>
</feature>
<feature type="binding site" evidence="3">
    <location>
        <position position="214"/>
    </location>
    <ligand>
        <name>Na(+)</name>
        <dbReference type="ChEBI" id="CHEBI:29101"/>
    </ligand>
</feature>
<proteinExistence type="predicted"/>
<dbReference type="OrthoDB" id="9769667at2"/>
<dbReference type="PIRSF" id="PIRSF039026">
    <property type="entry name" value="SiaP"/>
    <property type="match status" value="1"/>
</dbReference>
<feature type="binding site" evidence="2">
    <location>
        <position position="155"/>
    </location>
    <ligand>
        <name>substrate</name>
    </ligand>
</feature>
<name>A0A7X7LW14_9RHOO</name>
<dbReference type="EMBL" id="JAAYYV010000198">
    <property type="protein sequence ID" value="NLF54217.1"/>
    <property type="molecule type" value="Genomic_DNA"/>
</dbReference>
<dbReference type="GO" id="GO:0046872">
    <property type="term" value="F:metal ion binding"/>
    <property type="evidence" value="ECO:0007669"/>
    <property type="project" value="UniProtKB-KW"/>
</dbReference>
<dbReference type="GO" id="GO:0031317">
    <property type="term" value="C:tripartite ATP-independent periplasmic transporter complex"/>
    <property type="evidence" value="ECO:0007669"/>
    <property type="project" value="InterPro"/>
</dbReference>
<evidence type="ECO:0000256" key="3">
    <source>
        <dbReference type="PIRSR" id="PIRSR039026-2"/>
    </source>
</evidence>
<accession>A0A7X7LW14</accession>
<keyword evidence="1" id="KW-0732">Signal</keyword>
<gene>
    <name evidence="4" type="primary">dctP</name>
    <name evidence="4" type="ORF">GX576_07450</name>
</gene>
<dbReference type="Gene3D" id="3.40.190.170">
    <property type="entry name" value="Bacterial extracellular solute-binding protein, family 7"/>
    <property type="match status" value="1"/>
</dbReference>
<dbReference type="Proteomes" id="UP000536534">
    <property type="component" value="Unassembled WGS sequence"/>
</dbReference>
<dbReference type="InterPro" id="IPR026289">
    <property type="entry name" value="SBP_TakP-like"/>
</dbReference>
<dbReference type="InterPro" id="IPR018389">
    <property type="entry name" value="DctP_fam"/>
</dbReference>
<dbReference type="Gene3D" id="3.40.190.10">
    <property type="entry name" value="Periplasmic binding protein-like II"/>
    <property type="match status" value="1"/>
</dbReference>
<evidence type="ECO:0000256" key="1">
    <source>
        <dbReference type="ARBA" id="ARBA00022729"/>
    </source>
</evidence>
<dbReference type="PANTHER" id="PTHR33376:SF5">
    <property type="entry name" value="EXTRACYTOPLASMIC SOLUTE RECEPTOR PROTEIN"/>
    <property type="match status" value="1"/>
</dbReference>
<dbReference type="AlphaFoldDB" id="A0A7X7LW14"/>
<dbReference type="SUPFAM" id="SSF53850">
    <property type="entry name" value="Periplasmic binding protein-like II"/>
    <property type="match status" value="1"/>
</dbReference>
<dbReference type="GO" id="GO:0055085">
    <property type="term" value="P:transmembrane transport"/>
    <property type="evidence" value="ECO:0007669"/>
    <property type="project" value="InterPro"/>
</dbReference>
<sequence>MERRTFIQGAGIAGILAAGTAPAIVHAQQQIRWRLASSFPKSLDTVYGAGEAFARFVSEATGGKFQISTHAGGELVPAFGVVDAVQQGTVECAHTAPYYFFGKDETFALDCAVPFGMTSRAMSAWMYEGNGLKLLREFYAKYNIVNFPMGNTGAQMGGWYRKEIKSVKDLDGLKFRVGGFGGRVLARLGVVPQNIAAGEIYQALEKGTIDAAEWIGPHDDLRLGLQKVAKNYYFPAWWEGSTQFSLYIGDKQWNGLSKEYQAIVTHAAAAAHVGCQARYDALNPGALKQLIAEGAKLSRFPRDVMDAAFTASREVYAELNDKNPEWKKIFPDYSRFMAEQVQWEAVAEGNYSQYMSAQKL</sequence>
<evidence type="ECO:0000313" key="5">
    <source>
        <dbReference type="Proteomes" id="UP000536534"/>
    </source>
</evidence>
<reference evidence="4 5" key="1">
    <citation type="journal article" date="2020" name="Biotechnol. Biofuels">
        <title>New insights from the biogas microbiome by comprehensive genome-resolved metagenomics of nearly 1600 species originating from multiple anaerobic digesters.</title>
        <authorList>
            <person name="Campanaro S."/>
            <person name="Treu L."/>
            <person name="Rodriguez-R L.M."/>
            <person name="Kovalovszki A."/>
            <person name="Ziels R.M."/>
            <person name="Maus I."/>
            <person name="Zhu X."/>
            <person name="Kougias P.G."/>
            <person name="Basile A."/>
            <person name="Luo G."/>
            <person name="Schluter A."/>
            <person name="Konstantinidis K.T."/>
            <person name="Angelidaki I."/>
        </authorList>
    </citation>
    <scope>NUCLEOTIDE SEQUENCE [LARGE SCALE GENOMIC DNA]</scope>
    <source>
        <strain evidence="4">AS06rmzACSIP_256</strain>
    </source>
</reference>
<dbReference type="InterPro" id="IPR038404">
    <property type="entry name" value="TRAP_DctP_sf"/>
</dbReference>
<organism evidence="4 5">
    <name type="scientific">Thauera phenolivorans</name>
    <dbReference type="NCBI Taxonomy" id="1792543"/>
    <lineage>
        <taxon>Bacteria</taxon>
        <taxon>Pseudomonadati</taxon>
        <taxon>Pseudomonadota</taxon>
        <taxon>Betaproteobacteria</taxon>
        <taxon>Rhodocyclales</taxon>
        <taxon>Zoogloeaceae</taxon>
        <taxon>Thauera</taxon>
    </lineage>
</organism>
<comment type="caution">
    <text evidence="4">The sequence shown here is derived from an EMBL/GenBank/DDBJ whole genome shotgun (WGS) entry which is preliminary data.</text>
</comment>
<feature type="binding site" evidence="3">
    <location>
        <position position="239"/>
    </location>
    <ligand>
        <name>substrate</name>
    </ligand>
</feature>
<feature type="binding site" evidence="3">
    <location>
        <position position="213"/>
    </location>
    <ligand>
        <name>substrate</name>
    </ligand>
</feature>
<keyword evidence="3" id="KW-0479">Metal-binding</keyword>
<dbReference type="RefSeq" id="WP_068803631.1">
    <property type="nucleotide sequence ID" value="NZ_MBFM01000001.1"/>
</dbReference>
<protein>
    <submittedName>
        <fullName evidence="4">TRAP transporter substrate-binding protein DctP</fullName>
    </submittedName>
</protein>
<evidence type="ECO:0000313" key="4">
    <source>
        <dbReference type="EMBL" id="NLF54217.1"/>
    </source>
</evidence>